<feature type="chain" id="PRO_5028986617" evidence="1">
    <location>
        <begin position="22"/>
        <end position="203"/>
    </location>
</feature>
<accession>A0A7C9I186</accession>
<dbReference type="InterPro" id="IPR050570">
    <property type="entry name" value="Cell_wall_metabolism_enzyme"/>
</dbReference>
<comment type="caution">
    <text evidence="3">The sequence shown here is derived from an EMBL/GenBank/DDBJ whole genome shotgun (WGS) entry which is preliminary data.</text>
</comment>
<dbReference type="AlphaFoldDB" id="A0A7C9I186"/>
<dbReference type="Pfam" id="PF01551">
    <property type="entry name" value="Peptidase_M23"/>
    <property type="match status" value="1"/>
</dbReference>
<name>A0A7C9I186_9DEIO</name>
<organism evidence="3 4">
    <name type="scientific">Deinococcus arboris</name>
    <dbReference type="NCBI Taxonomy" id="2682977"/>
    <lineage>
        <taxon>Bacteria</taxon>
        <taxon>Thermotogati</taxon>
        <taxon>Deinococcota</taxon>
        <taxon>Deinococci</taxon>
        <taxon>Deinococcales</taxon>
        <taxon>Deinococcaceae</taxon>
        <taxon>Deinococcus</taxon>
    </lineage>
</organism>
<gene>
    <name evidence="3" type="ORF">GO986_19495</name>
</gene>
<feature type="signal peptide" evidence="1">
    <location>
        <begin position="1"/>
        <end position="21"/>
    </location>
</feature>
<dbReference type="Gene3D" id="3.10.350.10">
    <property type="entry name" value="LysM domain"/>
    <property type="match status" value="1"/>
</dbReference>
<dbReference type="InterPro" id="IPR036779">
    <property type="entry name" value="LysM_dom_sf"/>
</dbReference>
<dbReference type="PANTHER" id="PTHR21666">
    <property type="entry name" value="PEPTIDASE-RELATED"/>
    <property type="match status" value="1"/>
</dbReference>
<dbReference type="Gene3D" id="2.70.70.10">
    <property type="entry name" value="Glucose Permease (Domain IIA)"/>
    <property type="match status" value="1"/>
</dbReference>
<dbReference type="SMART" id="SM00257">
    <property type="entry name" value="LysM"/>
    <property type="match status" value="1"/>
</dbReference>
<dbReference type="Pfam" id="PF01476">
    <property type="entry name" value="LysM"/>
    <property type="match status" value="1"/>
</dbReference>
<dbReference type="CDD" id="cd12797">
    <property type="entry name" value="M23_peptidase"/>
    <property type="match status" value="1"/>
</dbReference>
<dbReference type="PROSITE" id="PS51782">
    <property type="entry name" value="LYSM"/>
    <property type="match status" value="1"/>
</dbReference>
<evidence type="ECO:0000259" key="2">
    <source>
        <dbReference type="PROSITE" id="PS51782"/>
    </source>
</evidence>
<dbReference type="Proteomes" id="UP000483286">
    <property type="component" value="Unassembled WGS sequence"/>
</dbReference>
<reference evidence="3 4" key="1">
    <citation type="submission" date="2019-12" db="EMBL/GenBank/DDBJ databases">
        <title>Deinococcus sp. HMF7620 Genome sequencing and assembly.</title>
        <authorList>
            <person name="Kang H."/>
            <person name="Kim H."/>
            <person name="Joh K."/>
        </authorList>
    </citation>
    <scope>NUCLEOTIDE SEQUENCE [LARGE SCALE GENOMIC DNA]</scope>
    <source>
        <strain evidence="3 4">HMF7620</strain>
    </source>
</reference>
<evidence type="ECO:0000256" key="1">
    <source>
        <dbReference type="SAM" id="SignalP"/>
    </source>
</evidence>
<protein>
    <submittedName>
        <fullName evidence="3">Peptidoglycan DD-metalloendopeptidase family protein</fullName>
    </submittedName>
</protein>
<dbReference type="InterPro" id="IPR018392">
    <property type="entry name" value="LysM"/>
</dbReference>
<keyword evidence="1" id="KW-0732">Signal</keyword>
<dbReference type="SUPFAM" id="SSF51261">
    <property type="entry name" value="Duplicated hybrid motif"/>
    <property type="match status" value="1"/>
</dbReference>
<dbReference type="PANTHER" id="PTHR21666:SF270">
    <property type="entry name" value="MUREIN HYDROLASE ACTIVATOR ENVC"/>
    <property type="match status" value="1"/>
</dbReference>
<dbReference type="EMBL" id="WQLB01000037">
    <property type="protein sequence ID" value="MVN88930.1"/>
    <property type="molecule type" value="Genomic_DNA"/>
</dbReference>
<keyword evidence="4" id="KW-1185">Reference proteome</keyword>
<evidence type="ECO:0000313" key="3">
    <source>
        <dbReference type="EMBL" id="MVN88930.1"/>
    </source>
</evidence>
<dbReference type="GO" id="GO:0004222">
    <property type="term" value="F:metalloendopeptidase activity"/>
    <property type="evidence" value="ECO:0007669"/>
    <property type="project" value="TreeGrafter"/>
</dbReference>
<dbReference type="InterPro" id="IPR011055">
    <property type="entry name" value="Dup_hybrid_motif"/>
</dbReference>
<proteinExistence type="predicted"/>
<evidence type="ECO:0000313" key="4">
    <source>
        <dbReference type="Proteomes" id="UP000483286"/>
    </source>
</evidence>
<dbReference type="InterPro" id="IPR016047">
    <property type="entry name" value="M23ase_b-sheet_dom"/>
</dbReference>
<dbReference type="CDD" id="cd00118">
    <property type="entry name" value="LysM"/>
    <property type="match status" value="1"/>
</dbReference>
<feature type="domain" description="LysM" evidence="2">
    <location>
        <begin position="22"/>
        <end position="66"/>
    </location>
</feature>
<sequence>MRIHIFAVALMTAVLVSSSLAATIKVKAGDTLSGLAAQHGTTITALLRVNPGVSANRLQAGQTLMLPAVQTRTSPAITVRTASVRISAVQPVQGRLTTPFNTQHGGLDLAAPTGTPIRATMAGTVKSSAFDARNGWGWTVVLEHPNGLMTRYSHNSVNLVRTGQQVTTGQVIARVGSTGNSTGPHLDFRVYQAGLPVNPYGLF</sequence>